<dbReference type="Proteomes" id="UP000199556">
    <property type="component" value="Unassembled WGS sequence"/>
</dbReference>
<sequence length="249" mass="27853">MDRDVYQRMIGHQSSHWWFTARRHLLAKVISTEISQSECAAIKPLELLEIGCGPGGNLAMLAEYGQVTATEMDPQALAHARQLMPSLNLLQGSLPNDHNLQGQQFDLVCLFDVLEHIQQDAEALEAVFALTKPGGLVMLTVPAYQWLFSEHDRAHHHFRRYTAGALSRLAQRKGFVVDKVGYFNTFLFPVIAARRVLARLTGQSAAQDDRMPAAWLNRLLHRIFAAEAPIVAKHPFPFGVSVVAILKRP</sequence>
<dbReference type="AlphaFoldDB" id="A0A1I4SX97"/>
<dbReference type="Pfam" id="PF13489">
    <property type="entry name" value="Methyltransf_23"/>
    <property type="match status" value="1"/>
</dbReference>
<dbReference type="STRING" id="195064.SAMN05421721_1242"/>
<dbReference type="RefSeq" id="WP_177217676.1">
    <property type="nucleotide sequence ID" value="NZ_FOUO01000024.1"/>
</dbReference>
<keyword evidence="1" id="KW-0808">Transferase</keyword>
<name>A0A1I4SX97_ECTMO</name>
<dbReference type="GO" id="GO:0032259">
    <property type="term" value="P:methylation"/>
    <property type="evidence" value="ECO:0007669"/>
    <property type="project" value="UniProtKB-KW"/>
</dbReference>
<dbReference type="InterPro" id="IPR029063">
    <property type="entry name" value="SAM-dependent_MTases_sf"/>
</dbReference>
<evidence type="ECO:0000313" key="1">
    <source>
        <dbReference type="EMBL" id="SFM69086.1"/>
    </source>
</evidence>
<dbReference type="PANTHER" id="PTHR43861">
    <property type="entry name" value="TRANS-ACONITATE 2-METHYLTRANSFERASE-RELATED"/>
    <property type="match status" value="1"/>
</dbReference>
<gene>
    <name evidence="1" type="ORF">SAMN05421721_1242</name>
</gene>
<dbReference type="GO" id="GO:0008168">
    <property type="term" value="F:methyltransferase activity"/>
    <property type="evidence" value="ECO:0007669"/>
    <property type="project" value="UniProtKB-KW"/>
</dbReference>
<dbReference type="Gene3D" id="3.40.50.150">
    <property type="entry name" value="Vaccinia Virus protein VP39"/>
    <property type="match status" value="1"/>
</dbReference>
<dbReference type="CDD" id="cd02440">
    <property type="entry name" value="AdoMet_MTases"/>
    <property type="match status" value="1"/>
</dbReference>
<proteinExistence type="predicted"/>
<evidence type="ECO:0000313" key="2">
    <source>
        <dbReference type="Proteomes" id="UP000199556"/>
    </source>
</evidence>
<accession>A0A1I4SX97</accession>
<dbReference type="SUPFAM" id="SSF53335">
    <property type="entry name" value="S-adenosyl-L-methionine-dependent methyltransferases"/>
    <property type="match status" value="1"/>
</dbReference>
<dbReference type="EMBL" id="FOUO01000024">
    <property type="protein sequence ID" value="SFM69086.1"/>
    <property type="molecule type" value="Genomic_DNA"/>
</dbReference>
<protein>
    <submittedName>
        <fullName evidence="1">Methyltransferase domain-containing protein</fullName>
    </submittedName>
</protein>
<keyword evidence="2" id="KW-1185">Reference proteome</keyword>
<organism evidence="1 2">
    <name type="scientific">Ectothiorhodospira mobilis</name>
    <dbReference type="NCBI Taxonomy" id="195064"/>
    <lineage>
        <taxon>Bacteria</taxon>
        <taxon>Pseudomonadati</taxon>
        <taxon>Pseudomonadota</taxon>
        <taxon>Gammaproteobacteria</taxon>
        <taxon>Chromatiales</taxon>
        <taxon>Ectothiorhodospiraceae</taxon>
        <taxon>Ectothiorhodospira</taxon>
    </lineage>
</organism>
<reference evidence="1 2" key="1">
    <citation type="submission" date="2016-10" db="EMBL/GenBank/DDBJ databases">
        <authorList>
            <person name="de Groot N.N."/>
        </authorList>
    </citation>
    <scope>NUCLEOTIDE SEQUENCE [LARGE SCALE GENOMIC DNA]</scope>
    <source>
        <strain evidence="1 2">DSM 4180</strain>
    </source>
</reference>
<keyword evidence="1" id="KW-0489">Methyltransferase</keyword>